<dbReference type="PANTHER" id="PTHR30532">
    <property type="entry name" value="IRON III DICITRATE-BINDING PERIPLASMIC PROTEIN"/>
    <property type="match status" value="1"/>
</dbReference>
<proteinExistence type="inferred from homology"/>
<dbReference type="InterPro" id="IPR002491">
    <property type="entry name" value="ABC_transptr_periplasmic_BD"/>
</dbReference>
<keyword evidence="4" id="KW-0410">Iron transport</keyword>
<dbReference type="SUPFAM" id="SSF53807">
    <property type="entry name" value="Helical backbone' metal receptor"/>
    <property type="match status" value="1"/>
</dbReference>
<comment type="similarity">
    <text evidence="2">Belongs to the bacterial solute-binding protein 8 family.</text>
</comment>
<dbReference type="EMBL" id="JBCIVJ010000028">
    <property type="protein sequence ID" value="MEN0581793.1"/>
    <property type="molecule type" value="Genomic_DNA"/>
</dbReference>
<keyword evidence="4" id="KW-0406">Ion transport</keyword>
<feature type="domain" description="Fe/B12 periplasmic-binding" evidence="6">
    <location>
        <begin position="47"/>
        <end position="303"/>
    </location>
</feature>
<keyword evidence="8" id="KW-1185">Reference proteome</keyword>
<accession>A0ABU9VAU0</accession>
<dbReference type="PANTHER" id="PTHR30532:SF1">
    <property type="entry name" value="IRON(3+)-HYDROXAMATE-BINDING PROTEIN FHUD"/>
    <property type="match status" value="1"/>
</dbReference>
<comment type="caution">
    <text evidence="7">The sequence shown here is derived from an EMBL/GenBank/DDBJ whole genome shotgun (WGS) entry which is preliminary data.</text>
</comment>
<organism evidence="7 8">
    <name type="scientific">Phytobacter palmae</name>
    <dbReference type="NCBI Taxonomy" id="1855371"/>
    <lineage>
        <taxon>Bacteria</taxon>
        <taxon>Pseudomonadati</taxon>
        <taxon>Pseudomonadota</taxon>
        <taxon>Gammaproteobacteria</taxon>
        <taxon>Enterobacterales</taxon>
        <taxon>Enterobacteriaceae</taxon>
        <taxon>Phytobacter</taxon>
    </lineage>
</organism>
<evidence type="ECO:0000313" key="8">
    <source>
        <dbReference type="Proteomes" id="UP001411173"/>
    </source>
</evidence>
<reference evidence="7 8" key="1">
    <citation type="submission" date="2024-02" db="EMBL/GenBank/DDBJ databases">
        <title>Whole genome of MDR Enterobacteriaceae from southern Thailand.</title>
        <authorList>
            <person name="Surachat K."/>
        </authorList>
    </citation>
    <scope>NUCLEOTIDE SEQUENCE [LARGE SCALE GENOMIC DNA]</scope>
    <source>
        <strain evidence="7 8">PSU_29</strain>
    </source>
</reference>
<evidence type="ECO:0000256" key="5">
    <source>
        <dbReference type="ARBA" id="ARBA00022729"/>
    </source>
</evidence>
<protein>
    <submittedName>
        <fullName evidence="7">Iron-siderophore ABC transporter substrate-binding protein</fullName>
    </submittedName>
</protein>
<comment type="subcellular location">
    <subcellularLocation>
        <location evidence="1">Cell envelope</location>
    </subcellularLocation>
</comment>
<dbReference type="PROSITE" id="PS50983">
    <property type="entry name" value="FE_B12_PBP"/>
    <property type="match status" value="1"/>
</dbReference>
<dbReference type="Pfam" id="PF01497">
    <property type="entry name" value="Peripla_BP_2"/>
    <property type="match status" value="1"/>
</dbReference>
<keyword evidence="5" id="KW-0732">Signal</keyword>
<evidence type="ECO:0000256" key="2">
    <source>
        <dbReference type="ARBA" id="ARBA00008814"/>
    </source>
</evidence>
<name>A0ABU9VAU0_9ENTR</name>
<dbReference type="Proteomes" id="UP001411173">
    <property type="component" value="Unassembled WGS sequence"/>
</dbReference>
<keyword evidence="4" id="KW-0408">Iron</keyword>
<evidence type="ECO:0000256" key="3">
    <source>
        <dbReference type="ARBA" id="ARBA00022448"/>
    </source>
</evidence>
<dbReference type="CDD" id="cd01146">
    <property type="entry name" value="FhuD"/>
    <property type="match status" value="1"/>
</dbReference>
<dbReference type="InterPro" id="IPR051313">
    <property type="entry name" value="Bact_iron-sidero_bind"/>
</dbReference>
<evidence type="ECO:0000256" key="4">
    <source>
        <dbReference type="ARBA" id="ARBA00022496"/>
    </source>
</evidence>
<evidence type="ECO:0000259" key="6">
    <source>
        <dbReference type="PROSITE" id="PS50983"/>
    </source>
</evidence>
<keyword evidence="3" id="KW-0813">Transport</keyword>
<evidence type="ECO:0000313" key="7">
    <source>
        <dbReference type="EMBL" id="MEN0581793.1"/>
    </source>
</evidence>
<evidence type="ECO:0000256" key="1">
    <source>
        <dbReference type="ARBA" id="ARBA00004196"/>
    </source>
</evidence>
<dbReference type="Gene3D" id="3.40.50.1980">
    <property type="entry name" value="Nitrogenase molybdenum iron protein domain"/>
    <property type="match status" value="2"/>
</dbReference>
<dbReference type="RefSeq" id="WP_343194778.1">
    <property type="nucleotide sequence ID" value="NZ_JBCIVJ010000028.1"/>
</dbReference>
<gene>
    <name evidence="7" type="ORF">AAIG39_22725</name>
</gene>
<sequence>MLVWNQAPVCRDAELSMVNGMLSRRRLLQGLLAVPFIGIASAAVPRRVAILDWGLAELALALGVTPVAVSAPDWYRKLINMPAMSTDVVDIGLLFQPNLEALYALRPDTILVTPQHALLKPILERIAPVVTLPVNGLAGYTAATKQMAALFDRKPQADALIQHLQQQMAQTRDIAVSISCPLFLAFTVNSLHVRLLGEGCVPGDVLAGCGIRNAWREPFPPGGESLVELTQIAQTDARLLLLTADDDERRAAQSWQTSPLWQRLPLTSGNRLRLAPTHFSSAGALVTASRFAAMLGVLLTGWDHD</sequence>